<comment type="caution">
    <text evidence="2">The sequence shown here is derived from an EMBL/GenBank/DDBJ whole genome shotgun (WGS) entry which is preliminary data.</text>
</comment>
<keyword evidence="3" id="KW-1185">Reference proteome</keyword>
<evidence type="ECO:0000313" key="3">
    <source>
        <dbReference type="Proteomes" id="UP000631535"/>
    </source>
</evidence>
<feature type="compositionally biased region" description="Polar residues" evidence="1">
    <location>
        <begin position="10"/>
        <end position="19"/>
    </location>
</feature>
<feature type="compositionally biased region" description="Low complexity" evidence="1">
    <location>
        <begin position="87"/>
        <end position="120"/>
    </location>
</feature>
<name>A0ABQ2MLN3_9ACTN</name>
<reference evidence="3" key="1">
    <citation type="journal article" date="2019" name="Int. J. Syst. Evol. Microbiol.">
        <title>The Global Catalogue of Microorganisms (GCM) 10K type strain sequencing project: providing services to taxonomists for standard genome sequencing and annotation.</title>
        <authorList>
            <consortium name="The Broad Institute Genomics Platform"/>
            <consortium name="The Broad Institute Genome Sequencing Center for Infectious Disease"/>
            <person name="Wu L."/>
            <person name="Ma J."/>
        </authorList>
    </citation>
    <scope>NUCLEOTIDE SEQUENCE [LARGE SCALE GENOMIC DNA]</scope>
    <source>
        <strain evidence="3">CGMCC 4.7178</strain>
    </source>
</reference>
<organism evidence="2 3">
    <name type="scientific">Streptomyces daqingensis</name>
    <dbReference type="NCBI Taxonomy" id="1472640"/>
    <lineage>
        <taxon>Bacteria</taxon>
        <taxon>Bacillati</taxon>
        <taxon>Actinomycetota</taxon>
        <taxon>Actinomycetes</taxon>
        <taxon>Kitasatosporales</taxon>
        <taxon>Streptomycetaceae</taxon>
        <taxon>Streptomyces</taxon>
    </lineage>
</organism>
<evidence type="ECO:0000256" key="1">
    <source>
        <dbReference type="SAM" id="MobiDB-lite"/>
    </source>
</evidence>
<proteinExistence type="predicted"/>
<protein>
    <submittedName>
        <fullName evidence="2">Uncharacterized protein</fullName>
    </submittedName>
</protein>
<feature type="region of interest" description="Disordered" evidence="1">
    <location>
        <begin position="1"/>
        <end position="134"/>
    </location>
</feature>
<feature type="compositionally biased region" description="Low complexity" evidence="1">
    <location>
        <begin position="37"/>
        <end position="65"/>
    </location>
</feature>
<evidence type="ECO:0000313" key="2">
    <source>
        <dbReference type="EMBL" id="GGO52402.1"/>
    </source>
</evidence>
<sequence>MVATDCRYPPNSSFSSSKPTAPIAQASSVGRRGGRTPGRTVSTYHRSAKSAATAAPYPAALSSTEPSPPSRRPSWPATQLTALTANAEPPSETSPTAPSPASAPKSFSFSSTGFPGSSSRSHTERRLSRSVPTQLTPVTISASPAIRPIVPALSANDWRSSCLEMPGTWRLMVCWTVRMRSGDSSEAPTAAKTASIGKSEMKLVKVTDAASRSHLRSSRCR</sequence>
<dbReference type="EMBL" id="BMMP01000011">
    <property type="protein sequence ID" value="GGO52402.1"/>
    <property type="molecule type" value="Genomic_DNA"/>
</dbReference>
<accession>A0ABQ2MLN3</accession>
<dbReference type="Proteomes" id="UP000631535">
    <property type="component" value="Unassembled WGS sequence"/>
</dbReference>
<gene>
    <name evidence="2" type="ORF">GCM10012287_36650</name>
</gene>